<reference evidence="4" key="1">
    <citation type="journal article" date="2017" name="Genome Biol.">
        <title>Comparative genomics reveals high biological diversity and specific adaptations in the industrially and medically important fungal genus Aspergillus.</title>
        <authorList>
            <person name="de Vries R.P."/>
            <person name="Riley R."/>
            <person name="Wiebenga A."/>
            <person name="Aguilar-Osorio G."/>
            <person name="Amillis S."/>
            <person name="Uchima C.A."/>
            <person name="Anderluh G."/>
            <person name="Asadollahi M."/>
            <person name="Askin M."/>
            <person name="Barry K."/>
            <person name="Battaglia E."/>
            <person name="Bayram O."/>
            <person name="Benocci T."/>
            <person name="Braus-Stromeyer S.A."/>
            <person name="Caldana C."/>
            <person name="Canovas D."/>
            <person name="Cerqueira G.C."/>
            <person name="Chen F."/>
            <person name="Chen W."/>
            <person name="Choi C."/>
            <person name="Clum A."/>
            <person name="Dos Santos R.A."/>
            <person name="Damasio A.R."/>
            <person name="Diallinas G."/>
            <person name="Emri T."/>
            <person name="Fekete E."/>
            <person name="Flipphi M."/>
            <person name="Freyberg S."/>
            <person name="Gallo A."/>
            <person name="Gournas C."/>
            <person name="Habgood R."/>
            <person name="Hainaut M."/>
            <person name="Harispe M.L."/>
            <person name="Henrissat B."/>
            <person name="Hilden K.S."/>
            <person name="Hope R."/>
            <person name="Hossain A."/>
            <person name="Karabika E."/>
            <person name="Karaffa L."/>
            <person name="Karanyi Z."/>
            <person name="Krasevec N."/>
            <person name="Kuo A."/>
            <person name="Kusch H."/>
            <person name="LaButti K."/>
            <person name="Lagendijk E.L."/>
            <person name="Lapidus A."/>
            <person name="Levasseur A."/>
            <person name="Lindquist E."/>
            <person name="Lipzen A."/>
            <person name="Logrieco A.F."/>
            <person name="MacCabe A."/>
            <person name="Maekelae M.R."/>
            <person name="Malavazi I."/>
            <person name="Melin P."/>
            <person name="Meyer V."/>
            <person name="Mielnichuk N."/>
            <person name="Miskei M."/>
            <person name="Molnar A.P."/>
            <person name="Mule G."/>
            <person name="Ngan C.Y."/>
            <person name="Orejas M."/>
            <person name="Orosz E."/>
            <person name="Ouedraogo J.P."/>
            <person name="Overkamp K.M."/>
            <person name="Park H.-S."/>
            <person name="Perrone G."/>
            <person name="Piumi F."/>
            <person name="Punt P.J."/>
            <person name="Ram A.F."/>
            <person name="Ramon A."/>
            <person name="Rauscher S."/>
            <person name="Record E."/>
            <person name="Riano-Pachon D.M."/>
            <person name="Robert V."/>
            <person name="Roehrig J."/>
            <person name="Ruller R."/>
            <person name="Salamov A."/>
            <person name="Salih N.S."/>
            <person name="Samson R.A."/>
            <person name="Sandor E."/>
            <person name="Sanguinetti M."/>
            <person name="Schuetze T."/>
            <person name="Sepcic K."/>
            <person name="Shelest E."/>
            <person name="Sherlock G."/>
            <person name="Sophianopoulou V."/>
            <person name="Squina F.M."/>
            <person name="Sun H."/>
            <person name="Susca A."/>
            <person name="Todd R.B."/>
            <person name="Tsang A."/>
            <person name="Unkles S.E."/>
            <person name="van de Wiele N."/>
            <person name="van Rossen-Uffink D."/>
            <person name="Oliveira J.V."/>
            <person name="Vesth T.C."/>
            <person name="Visser J."/>
            <person name="Yu J.-H."/>
            <person name="Zhou M."/>
            <person name="Andersen M.R."/>
            <person name="Archer D.B."/>
            <person name="Baker S.E."/>
            <person name="Benoit I."/>
            <person name="Brakhage A.A."/>
            <person name="Braus G.H."/>
            <person name="Fischer R."/>
            <person name="Frisvad J.C."/>
            <person name="Goldman G.H."/>
            <person name="Houbraken J."/>
            <person name="Oakley B."/>
            <person name="Pocsi I."/>
            <person name="Scazzocchio C."/>
            <person name="Seiboth B."/>
            <person name="vanKuyk P.A."/>
            <person name="Wortman J."/>
            <person name="Dyer P.S."/>
            <person name="Grigoriev I.V."/>
        </authorList>
    </citation>
    <scope>NUCLEOTIDE SEQUENCE [LARGE SCALE GENOMIC DNA]</scope>
    <source>
        <strain evidence="4">DTO 134E9</strain>
    </source>
</reference>
<dbReference type="CDD" id="cd06257">
    <property type="entry name" value="DnaJ"/>
    <property type="match status" value="1"/>
</dbReference>
<dbReference type="STRING" id="1073089.A0A1L9RXW1"/>
<dbReference type="SMART" id="SM00271">
    <property type="entry name" value="DnaJ"/>
    <property type="match status" value="1"/>
</dbReference>
<evidence type="ECO:0000313" key="3">
    <source>
        <dbReference type="EMBL" id="OJJ39733.1"/>
    </source>
</evidence>
<feature type="compositionally biased region" description="Acidic residues" evidence="1">
    <location>
        <begin position="317"/>
        <end position="334"/>
    </location>
</feature>
<evidence type="ECO:0000259" key="2">
    <source>
        <dbReference type="PROSITE" id="PS50076"/>
    </source>
</evidence>
<organism evidence="3 4">
    <name type="scientific">Aspergillus wentii DTO 134E9</name>
    <dbReference type="NCBI Taxonomy" id="1073089"/>
    <lineage>
        <taxon>Eukaryota</taxon>
        <taxon>Fungi</taxon>
        <taxon>Dikarya</taxon>
        <taxon>Ascomycota</taxon>
        <taxon>Pezizomycotina</taxon>
        <taxon>Eurotiomycetes</taxon>
        <taxon>Eurotiomycetidae</taxon>
        <taxon>Eurotiales</taxon>
        <taxon>Aspergillaceae</taxon>
        <taxon>Aspergillus</taxon>
        <taxon>Aspergillus subgen. Cremei</taxon>
    </lineage>
</organism>
<feature type="compositionally biased region" description="Acidic residues" evidence="1">
    <location>
        <begin position="274"/>
        <end position="301"/>
    </location>
</feature>
<name>A0A1L9RXW1_ASPWE</name>
<evidence type="ECO:0000313" key="4">
    <source>
        <dbReference type="Proteomes" id="UP000184383"/>
    </source>
</evidence>
<proteinExistence type="predicted"/>
<dbReference type="InterPro" id="IPR050817">
    <property type="entry name" value="DjlA_DnaK_co-chaperone"/>
</dbReference>
<dbReference type="GeneID" id="63747711"/>
<feature type="compositionally biased region" description="Acidic residues" evidence="1">
    <location>
        <begin position="251"/>
        <end position="267"/>
    </location>
</feature>
<feature type="compositionally biased region" description="Acidic residues" evidence="1">
    <location>
        <begin position="425"/>
        <end position="436"/>
    </location>
</feature>
<dbReference type="Proteomes" id="UP000184383">
    <property type="component" value="Unassembled WGS sequence"/>
</dbReference>
<dbReference type="RefSeq" id="XP_040693409.1">
    <property type="nucleotide sequence ID" value="XM_040831863.1"/>
</dbReference>
<dbReference type="InterPro" id="IPR036869">
    <property type="entry name" value="J_dom_sf"/>
</dbReference>
<accession>A0A1L9RXW1</accession>
<dbReference type="PANTHER" id="PTHR24074">
    <property type="entry name" value="CO-CHAPERONE PROTEIN DJLA"/>
    <property type="match status" value="1"/>
</dbReference>
<feature type="compositionally biased region" description="Acidic residues" evidence="1">
    <location>
        <begin position="345"/>
        <end position="365"/>
    </location>
</feature>
<dbReference type="PROSITE" id="PS50076">
    <property type="entry name" value="DNAJ_2"/>
    <property type="match status" value="1"/>
</dbReference>
<gene>
    <name evidence="3" type="ORF">ASPWEDRAFT_181100</name>
</gene>
<dbReference type="PRINTS" id="PR00625">
    <property type="entry name" value="JDOMAIN"/>
</dbReference>
<dbReference type="AlphaFoldDB" id="A0A1L9RXW1"/>
<dbReference type="InterPro" id="IPR001623">
    <property type="entry name" value="DnaJ_domain"/>
</dbReference>
<dbReference type="OrthoDB" id="442087at2759"/>
<feature type="compositionally biased region" description="Acidic residues" evidence="1">
    <location>
        <begin position="227"/>
        <end position="244"/>
    </location>
</feature>
<protein>
    <recommendedName>
        <fullName evidence="2">J domain-containing protein</fullName>
    </recommendedName>
</protein>
<feature type="compositionally biased region" description="Polar residues" evidence="1">
    <location>
        <begin position="305"/>
        <end position="315"/>
    </location>
</feature>
<dbReference type="SUPFAM" id="SSF46565">
    <property type="entry name" value="Chaperone J-domain"/>
    <property type="match status" value="1"/>
</dbReference>
<feature type="compositionally biased region" description="Basic and acidic residues" evidence="1">
    <location>
        <begin position="179"/>
        <end position="206"/>
    </location>
</feature>
<sequence length="572" mass="65613">MSRPRAINCYETLGIAPNATLKDINSAYKKLALKHHPDKAKGEGDSSDEFQKIQEAVEILRDPHRRRQHDFDLQISRNIYTQQRFFPQQQAPRSQHSFFSPATAFGGSSGYSGWTPYDFSFNLRDVSSRYMYSYANSVHMNPNSKDSIEERLRCEHERRINEEIRQRNSAGVSASAYEQRPREMTREEAMHARVMRDEEELKKESRQEDDDLQNQQPYVSESSGYGDGEDDIDEEELFALEDEYNEKGLFDFDDDQDGQENQDDQEDQVYQGDQEYEDDQEYQGDENDGMSMFEDELDEDGIYSTGVSVGQSATEYETADQESFDYSDSEDEGDYMSRLRQSVEESADESGTDDEDLIFFDCDEPEPPKLSSDESNDNADSDDSDDNVVSYHNYYNDDANADNNDNEDSDAKDPEDYDFNNTTSDDIDDEDSENEIDDSHATSNEIDDDVSENIQSEPVCQTDPITAFFQAKLNDPSRRYTTDDLRAELQGIMMEIFCGWLESVRLKFPNAKPLTTGNDPDSCPHLGYWVKTYGCPECDVCHGWKPIYTLTCPSCGIKACVLCKFNYEKSEN</sequence>
<dbReference type="EMBL" id="KV878210">
    <property type="protein sequence ID" value="OJJ39733.1"/>
    <property type="molecule type" value="Genomic_DNA"/>
</dbReference>
<keyword evidence="4" id="KW-1185">Reference proteome</keyword>
<dbReference type="Gene3D" id="1.10.287.110">
    <property type="entry name" value="DnaJ domain"/>
    <property type="match status" value="1"/>
</dbReference>
<dbReference type="Pfam" id="PF00226">
    <property type="entry name" value="DnaJ"/>
    <property type="match status" value="1"/>
</dbReference>
<evidence type="ECO:0000256" key="1">
    <source>
        <dbReference type="SAM" id="MobiDB-lite"/>
    </source>
</evidence>
<feature type="region of interest" description="Disordered" evidence="1">
    <location>
        <begin position="164"/>
        <end position="450"/>
    </location>
</feature>
<dbReference type="VEuPathDB" id="FungiDB:ASPWEDRAFT_181100"/>
<feature type="compositionally biased region" description="Acidic residues" evidence="1">
    <location>
        <begin position="374"/>
        <end position="386"/>
    </location>
</feature>
<feature type="domain" description="J" evidence="2">
    <location>
        <begin position="8"/>
        <end position="73"/>
    </location>
</feature>
<feature type="compositionally biased region" description="Low complexity" evidence="1">
    <location>
        <begin position="391"/>
        <end position="403"/>
    </location>
</feature>